<feature type="compositionally biased region" description="Basic and acidic residues" evidence="1">
    <location>
        <begin position="115"/>
        <end position="134"/>
    </location>
</feature>
<evidence type="ECO:0000313" key="2">
    <source>
        <dbReference type="EMBL" id="KAK1119473.1"/>
    </source>
</evidence>
<accession>A0AA40FII0</accession>
<reference evidence="2" key="1">
    <citation type="submission" date="2021-10" db="EMBL/GenBank/DDBJ databases">
        <title>Melipona bicolor Genome sequencing and assembly.</title>
        <authorList>
            <person name="Araujo N.S."/>
            <person name="Arias M.C."/>
        </authorList>
    </citation>
    <scope>NUCLEOTIDE SEQUENCE</scope>
    <source>
        <strain evidence="2">USP_2M_L1-L4_2017</strain>
        <tissue evidence="2">Whole body</tissue>
    </source>
</reference>
<gene>
    <name evidence="2" type="ORF">K0M31_013301</name>
</gene>
<dbReference type="Proteomes" id="UP001177670">
    <property type="component" value="Unassembled WGS sequence"/>
</dbReference>
<comment type="caution">
    <text evidence="2">The sequence shown here is derived from an EMBL/GenBank/DDBJ whole genome shotgun (WGS) entry which is preliminary data.</text>
</comment>
<keyword evidence="3" id="KW-1185">Reference proteome</keyword>
<feature type="compositionally biased region" description="Polar residues" evidence="1">
    <location>
        <begin position="90"/>
        <end position="100"/>
    </location>
</feature>
<organism evidence="2 3">
    <name type="scientific">Melipona bicolor</name>
    <dbReference type="NCBI Taxonomy" id="60889"/>
    <lineage>
        <taxon>Eukaryota</taxon>
        <taxon>Metazoa</taxon>
        <taxon>Ecdysozoa</taxon>
        <taxon>Arthropoda</taxon>
        <taxon>Hexapoda</taxon>
        <taxon>Insecta</taxon>
        <taxon>Pterygota</taxon>
        <taxon>Neoptera</taxon>
        <taxon>Endopterygota</taxon>
        <taxon>Hymenoptera</taxon>
        <taxon>Apocrita</taxon>
        <taxon>Aculeata</taxon>
        <taxon>Apoidea</taxon>
        <taxon>Anthophila</taxon>
        <taxon>Apidae</taxon>
        <taxon>Melipona</taxon>
    </lineage>
</organism>
<feature type="region of interest" description="Disordered" evidence="1">
    <location>
        <begin position="77"/>
        <end position="134"/>
    </location>
</feature>
<protein>
    <submittedName>
        <fullName evidence="2">Uncharacterized protein</fullName>
    </submittedName>
</protein>
<evidence type="ECO:0000313" key="3">
    <source>
        <dbReference type="Proteomes" id="UP001177670"/>
    </source>
</evidence>
<feature type="region of interest" description="Disordered" evidence="1">
    <location>
        <begin position="39"/>
        <end position="63"/>
    </location>
</feature>
<feature type="non-terminal residue" evidence="2">
    <location>
        <position position="134"/>
    </location>
</feature>
<dbReference type="EMBL" id="JAHYIQ010000036">
    <property type="protein sequence ID" value="KAK1119473.1"/>
    <property type="molecule type" value="Genomic_DNA"/>
</dbReference>
<evidence type="ECO:0000256" key="1">
    <source>
        <dbReference type="SAM" id="MobiDB-lite"/>
    </source>
</evidence>
<name>A0AA40FII0_9HYME</name>
<sequence>MRSATRSTIPRFCQVLSLFHEEAVELHARTASADFSFSAGRASRTRVASPESPGRRKAIGRSWRQLGWPERRTLLTKRSPPMREEALQMPRSTSRISTTEELVVQGTKGRTKRRHTDEKEQQRGKQTRRKEASS</sequence>
<dbReference type="AlphaFoldDB" id="A0AA40FII0"/>
<proteinExistence type="predicted"/>